<dbReference type="InterPro" id="IPR037242">
    <property type="entry name" value="Vanabin-2_sf"/>
</dbReference>
<dbReference type="SUPFAM" id="SSF144129">
    <property type="entry name" value="Vanabin-like"/>
    <property type="match status" value="1"/>
</dbReference>
<evidence type="ECO:0000256" key="1">
    <source>
        <dbReference type="SAM" id="SignalP"/>
    </source>
</evidence>
<keyword evidence="3" id="KW-1185">Reference proteome</keyword>
<dbReference type="InterPro" id="IPR021544">
    <property type="entry name" value="Vanabin-2"/>
</dbReference>
<keyword evidence="1" id="KW-0732">Signal</keyword>
<proteinExistence type="predicted"/>
<evidence type="ECO:0000313" key="2">
    <source>
        <dbReference type="Ensembl" id="ENSCSAVP00000013795.1"/>
    </source>
</evidence>
<feature type="chain" id="PRO_5003578807" evidence="1">
    <location>
        <begin position="21"/>
        <end position="239"/>
    </location>
</feature>
<dbReference type="InParanoid" id="H2Z883"/>
<reference evidence="2" key="3">
    <citation type="submission" date="2025-09" db="UniProtKB">
        <authorList>
            <consortium name="Ensembl"/>
        </authorList>
    </citation>
    <scope>IDENTIFICATION</scope>
</reference>
<feature type="signal peptide" evidence="1">
    <location>
        <begin position="1"/>
        <end position="20"/>
    </location>
</feature>
<protein>
    <submittedName>
        <fullName evidence="2">Uncharacterized protein</fullName>
    </submittedName>
</protein>
<reference evidence="2" key="2">
    <citation type="submission" date="2025-08" db="UniProtKB">
        <authorList>
            <consortium name="Ensembl"/>
        </authorList>
    </citation>
    <scope>IDENTIFICATION</scope>
</reference>
<reference evidence="3" key="1">
    <citation type="submission" date="2003-08" db="EMBL/GenBank/DDBJ databases">
        <authorList>
            <person name="Birren B."/>
            <person name="Nusbaum C."/>
            <person name="Abebe A."/>
            <person name="Abouelleil A."/>
            <person name="Adekoya E."/>
            <person name="Ait-zahra M."/>
            <person name="Allen N."/>
            <person name="Allen T."/>
            <person name="An P."/>
            <person name="Anderson M."/>
            <person name="Anderson S."/>
            <person name="Arachchi H."/>
            <person name="Armbruster J."/>
            <person name="Bachantsang P."/>
            <person name="Baldwin J."/>
            <person name="Barry A."/>
            <person name="Bayul T."/>
            <person name="Blitshsteyn B."/>
            <person name="Bloom T."/>
            <person name="Blye J."/>
            <person name="Boguslavskiy L."/>
            <person name="Borowsky M."/>
            <person name="Boukhgalter B."/>
            <person name="Brunache A."/>
            <person name="Butler J."/>
            <person name="Calixte N."/>
            <person name="Calvo S."/>
            <person name="Camarata J."/>
            <person name="Campo K."/>
            <person name="Chang J."/>
            <person name="Cheshatsang Y."/>
            <person name="Citroen M."/>
            <person name="Collymore A."/>
            <person name="Considine T."/>
            <person name="Cook A."/>
            <person name="Cooke P."/>
            <person name="Corum B."/>
            <person name="Cuomo C."/>
            <person name="David R."/>
            <person name="Dawoe T."/>
            <person name="Degray S."/>
            <person name="Dodge S."/>
            <person name="Dooley K."/>
            <person name="Dorje P."/>
            <person name="Dorjee K."/>
            <person name="Dorris L."/>
            <person name="Duffey N."/>
            <person name="Dupes A."/>
            <person name="Elkins T."/>
            <person name="Engels R."/>
            <person name="Erickson J."/>
            <person name="Farina A."/>
            <person name="Faro S."/>
            <person name="Ferreira P."/>
            <person name="Fischer H."/>
            <person name="Fitzgerald M."/>
            <person name="Foley K."/>
            <person name="Gage D."/>
            <person name="Galagan J."/>
            <person name="Gearin G."/>
            <person name="Gnerre S."/>
            <person name="Gnirke A."/>
            <person name="Goyette A."/>
            <person name="Graham J."/>
            <person name="Grandbois E."/>
            <person name="Gyaltsen K."/>
            <person name="Hafez N."/>
            <person name="Hagopian D."/>
            <person name="Hagos B."/>
            <person name="Hall J."/>
            <person name="Hatcher B."/>
            <person name="Heller A."/>
            <person name="Higgins H."/>
            <person name="Honan T."/>
            <person name="Horn A."/>
            <person name="Houde N."/>
            <person name="Hughes L."/>
            <person name="Hulme W."/>
            <person name="Husby E."/>
            <person name="Iliev I."/>
            <person name="Jaffe D."/>
            <person name="Jones C."/>
            <person name="Kamal M."/>
            <person name="Kamat A."/>
            <person name="Kamvysselis M."/>
            <person name="Karlsson E."/>
            <person name="Kells C."/>
            <person name="Kieu A."/>
            <person name="Kisner P."/>
            <person name="Kodira C."/>
            <person name="Kulbokas E."/>
            <person name="Labutti K."/>
            <person name="Lama D."/>
            <person name="Landers T."/>
            <person name="Leger J."/>
            <person name="Levine S."/>
            <person name="Lewis D."/>
            <person name="Lewis T."/>
            <person name="Lindblad-toh K."/>
            <person name="Liu X."/>
            <person name="Lokyitsang T."/>
            <person name="Lokyitsang Y."/>
            <person name="Lucien O."/>
            <person name="Lui A."/>
            <person name="Ma L.J."/>
            <person name="Mabbitt R."/>
            <person name="Macdonald J."/>
            <person name="Maclean C."/>
            <person name="Major J."/>
            <person name="Manning J."/>
            <person name="Marabella R."/>
            <person name="Maru K."/>
            <person name="Matthews C."/>
            <person name="Mauceli E."/>
            <person name="Mccarthy M."/>
            <person name="Mcdonough S."/>
            <person name="Mcghee T."/>
            <person name="Meldrim J."/>
            <person name="Meneus L."/>
            <person name="Mesirov J."/>
            <person name="Mihalev A."/>
            <person name="Mihova T."/>
            <person name="Mikkelsen T."/>
            <person name="Mlenga V."/>
            <person name="Moru K."/>
            <person name="Mozes J."/>
            <person name="Mulrain L."/>
            <person name="Munson G."/>
            <person name="Naylor J."/>
            <person name="Newes C."/>
            <person name="Nguyen C."/>
            <person name="Nguyen N."/>
            <person name="Nguyen T."/>
            <person name="Nicol R."/>
            <person name="Nielsen C."/>
            <person name="Nizzari M."/>
            <person name="Norbu C."/>
            <person name="Norbu N."/>
            <person name="O'donnell P."/>
            <person name="Okoawo O."/>
            <person name="O'leary S."/>
            <person name="Omotosho B."/>
            <person name="O'neill K."/>
            <person name="Osman S."/>
            <person name="Parker S."/>
            <person name="Perrin D."/>
            <person name="Phunkhang P."/>
            <person name="Piqani B."/>
            <person name="Purcell S."/>
            <person name="Rachupka T."/>
            <person name="Ramasamy U."/>
            <person name="Rameau R."/>
            <person name="Ray V."/>
            <person name="Raymond C."/>
            <person name="Retta R."/>
            <person name="Richardson S."/>
            <person name="Rise C."/>
            <person name="Rodriguez J."/>
            <person name="Rogers J."/>
            <person name="Rogov P."/>
            <person name="Rutman M."/>
            <person name="Schupbach R."/>
            <person name="Seaman C."/>
            <person name="Settipalli S."/>
            <person name="Sharpe T."/>
            <person name="Sheridan J."/>
            <person name="Sherpa N."/>
            <person name="Shi J."/>
            <person name="Smirnov S."/>
            <person name="Smith C."/>
            <person name="Sougnez C."/>
            <person name="Spencer B."/>
            <person name="Stalker J."/>
            <person name="Stange-thomann N."/>
            <person name="Stavropoulos S."/>
            <person name="Stetson K."/>
            <person name="Stone C."/>
            <person name="Stone S."/>
            <person name="Stubbs M."/>
            <person name="Talamas J."/>
            <person name="Tchuinga P."/>
            <person name="Tenzing P."/>
            <person name="Tesfaye S."/>
            <person name="Theodore J."/>
            <person name="Thoulutsang Y."/>
            <person name="Topham K."/>
            <person name="Towey S."/>
            <person name="Tsamla T."/>
            <person name="Tsomo N."/>
            <person name="Vallee D."/>
            <person name="Vassiliev H."/>
            <person name="Venkataraman V."/>
            <person name="Vinson J."/>
            <person name="Vo A."/>
            <person name="Wade C."/>
            <person name="Wang S."/>
            <person name="Wangchuk T."/>
            <person name="Wangdi T."/>
            <person name="Whittaker C."/>
            <person name="Wilkinson J."/>
            <person name="Wu Y."/>
            <person name="Wyman D."/>
            <person name="Yadav S."/>
            <person name="Yang S."/>
            <person name="Yang X."/>
            <person name="Yeager S."/>
            <person name="Yee E."/>
            <person name="Young G."/>
            <person name="Zainoun J."/>
            <person name="Zembeck L."/>
            <person name="Zimmer A."/>
            <person name="Zody M."/>
            <person name="Lander E."/>
        </authorList>
    </citation>
    <scope>NUCLEOTIDE SEQUENCE [LARGE SCALE GENOMIC DNA]</scope>
</reference>
<organism evidence="2 3">
    <name type="scientific">Ciona savignyi</name>
    <name type="common">Pacific transparent sea squirt</name>
    <dbReference type="NCBI Taxonomy" id="51511"/>
    <lineage>
        <taxon>Eukaryota</taxon>
        <taxon>Metazoa</taxon>
        <taxon>Chordata</taxon>
        <taxon>Tunicata</taxon>
        <taxon>Ascidiacea</taxon>
        <taxon>Phlebobranchia</taxon>
        <taxon>Cionidae</taxon>
        <taxon>Ciona</taxon>
    </lineage>
</organism>
<dbReference type="Ensembl" id="ENSCSAVT00000013954.1">
    <property type="protein sequence ID" value="ENSCSAVP00000013795.1"/>
    <property type="gene ID" value="ENSCSAVG00000008094.1"/>
</dbReference>
<dbReference type="AlphaFoldDB" id="H2Z883"/>
<dbReference type="Proteomes" id="UP000007875">
    <property type="component" value="Unassembled WGS sequence"/>
</dbReference>
<accession>H2Z883</accession>
<evidence type="ECO:0000313" key="3">
    <source>
        <dbReference type="Proteomes" id="UP000007875"/>
    </source>
</evidence>
<dbReference type="Pfam" id="PF11437">
    <property type="entry name" value="Vanabin-2"/>
    <property type="match status" value="1"/>
</dbReference>
<sequence>MRVALISLFCFCCILVAVEARHIRHPLPHDLSLRDISMRLLKGPRRQHMFRVINRWQKSASDKSRFIDKLLLFLDRHTISSPTRHSISRSGLRSIVGAGCKAQCNQTCAPFRQCMVNCNETCSAARSPFLCKQNCLVNECQPNNCNLCMKSCINVIDQCRELHCARQCPRNFASRFIISMPVCISCMKTNCQPVLGKSLIPQSAIEAEPTLLKVRRSSGYGVFRDEDDDGDDDEADGRR</sequence>
<dbReference type="HOGENOM" id="CLU_1160769_0_0_1"/>
<name>H2Z883_CIOSA</name>
<dbReference type="GeneTree" id="ENSGT00730000112542"/>
<dbReference type="Gene3D" id="1.10.246.100">
    <property type="entry name" value="Vanadium-binding protein 2"/>
    <property type="match status" value="1"/>
</dbReference>